<gene>
    <name evidence="2" type="ORF">TTAC_LOCUS8275</name>
</gene>
<evidence type="ECO:0000256" key="1">
    <source>
        <dbReference type="SAM" id="MobiDB-lite"/>
    </source>
</evidence>
<sequence length="850" mass="92946">MTEKTVSPVPCLRSHDLSRFQPPLKDQVPGDEEILRLVQQMPTFLYPYERTEAEEAEEGEEVTTAVATKKVGCKSSFRLVVPPDVDPLSAAPLDPLWFVNIVVTVTDRNGCVIYHEAHFPKNPSLREGIKNFVDVRWGDFVHPPDADIWSQHLLEAFAEADRWRAVRLAASQSPPPPPTTTENGSGIGGGSSSGGSGDQQRRRRVSSGGGASQPQQQVVSTTSRLSPDIADSATEEALLRRFVLSPLYRARWGGLNDVFYFRTVSLPFLRNQSGGGGSLDDKTMVSITNETTNVFSPTSSFENLLLLSYHCILGKVPEDALLESVGTGETTVFDAVTLRVAQKPTDLAPLKHTIASAFPVSATTTTTTSTTTSSTSPMAHLARVFCFDNLLSDCSESGGDAKSWSVSQSGEFCYHHHNSRYRQQGHRSTDPYRFFEPPKTQQDSFPAGSCPASYSSAHLAPVDIDWIDQSQPLGHQHQQRQQQQYSGMPQVTSTVVPAPSTTLPAVGQKENTMPTEEFHQRLQHQRFKGPTSTSETPKSPPPTRPSELSKATTQHDRISIFLSLLLPEAIREIKEAVSAEPDMVAQRVRAIVTRHLGPEILSKFFSNPQQPSSPTTSVGAAAPPPPSLLPPPPMPTQSTSSSTVASSARRAAIISTEGTYIDGNSRVASTAGGSSQPSVAPLLLKESPTGVLPPQQSKRPSLVQELSVTSDSDPPPPPVFYSSTSGKNDFSSLCSVPYGVSSARVLCFDVILSFQSLCFERFVCIDDSCGSQHLRNFCLAVQRERKWKRRGGERSKADGHERQYNAKVRWPFEKRQRDTWAPTPLPMPHQLACCRSSETGRRRCVVADDV</sequence>
<feature type="compositionally biased region" description="Low complexity" evidence="1">
    <location>
        <begin position="472"/>
        <end position="506"/>
    </location>
</feature>
<proteinExistence type="predicted"/>
<organism evidence="4">
    <name type="scientific">Hydatigena taeniaeformis</name>
    <name type="common">Feline tapeworm</name>
    <name type="synonym">Taenia taeniaeformis</name>
    <dbReference type="NCBI Taxonomy" id="6205"/>
    <lineage>
        <taxon>Eukaryota</taxon>
        <taxon>Metazoa</taxon>
        <taxon>Spiralia</taxon>
        <taxon>Lophotrochozoa</taxon>
        <taxon>Platyhelminthes</taxon>
        <taxon>Cestoda</taxon>
        <taxon>Eucestoda</taxon>
        <taxon>Cyclophyllidea</taxon>
        <taxon>Taeniidae</taxon>
        <taxon>Hydatigera</taxon>
    </lineage>
</organism>
<accession>A0A0R3X4F3</accession>
<feature type="region of interest" description="Disordered" evidence="1">
    <location>
        <begin position="686"/>
        <end position="723"/>
    </location>
</feature>
<feature type="region of interest" description="Disordered" evidence="1">
    <location>
        <begin position="603"/>
        <end position="648"/>
    </location>
</feature>
<name>A0A0R3X4F3_HYDTA</name>
<evidence type="ECO:0000313" key="4">
    <source>
        <dbReference type="WBParaSite" id="TTAC_0000829001-mRNA-1"/>
    </source>
</evidence>
<dbReference type="WBParaSite" id="TTAC_0000829001-mRNA-1">
    <property type="protein sequence ID" value="TTAC_0000829001-mRNA-1"/>
    <property type="gene ID" value="TTAC_0000829001"/>
</dbReference>
<dbReference type="Proteomes" id="UP000274429">
    <property type="component" value="Unassembled WGS sequence"/>
</dbReference>
<feature type="region of interest" description="Disordered" evidence="1">
    <location>
        <begin position="169"/>
        <end position="227"/>
    </location>
</feature>
<dbReference type="AlphaFoldDB" id="A0A0R3X4F3"/>
<feature type="compositionally biased region" description="Pro residues" evidence="1">
    <location>
        <begin position="622"/>
        <end position="635"/>
    </location>
</feature>
<feature type="compositionally biased region" description="Low complexity" evidence="1">
    <location>
        <begin position="636"/>
        <end position="648"/>
    </location>
</feature>
<feature type="compositionally biased region" description="Low complexity" evidence="1">
    <location>
        <begin position="212"/>
        <end position="223"/>
    </location>
</feature>
<feature type="compositionally biased region" description="Low complexity" evidence="1">
    <location>
        <begin position="608"/>
        <end position="621"/>
    </location>
</feature>
<dbReference type="STRING" id="6205.A0A0R3X4F3"/>
<feature type="region of interest" description="Disordered" evidence="1">
    <location>
        <begin position="421"/>
        <end position="452"/>
    </location>
</feature>
<reference evidence="4" key="1">
    <citation type="submission" date="2017-02" db="UniProtKB">
        <authorList>
            <consortium name="WormBaseParasite"/>
        </authorList>
    </citation>
    <scope>IDENTIFICATION</scope>
</reference>
<dbReference type="EMBL" id="UYWX01020476">
    <property type="protein sequence ID" value="VDM32797.1"/>
    <property type="molecule type" value="Genomic_DNA"/>
</dbReference>
<evidence type="ECO:0000313" key="3">
    <source>
        <dbReference type="Proteomes" id="UP000274429"/>
    </source>
</evidence>
<feature type="compositionally biased region" description="Gly residues" evidence="1">
    <location>
        <begin position="185"/>
        <end position="197"/>
    </location>
</feature>
<dbReference type="OrthoDB" id="6259411at2759"/>
<evidence type="ECO:0000313" key="2">
    <source>
        <dbReference type="EMBL" id="VDM32797.1"/>
    </source>
</evidence>
<feature type="region of interest" description="Disordered" evidence="1">
    <location>
        <begin position="472"/>
        <end position="554"/>
    </location>
</feature>
<protein>
    <submittedName>
        <fullName evidence="2 4">Uncharacterized protein</fullName>
    </submittedName>
</protein>
<reference evidence="2 3" key="2">
    <citation type="submission" date="2018-11" db="EMBL/GenBank/DDBJ databases">
        <authorList>
            <consortium name="Pathogen Informatics"/>
        </authorList>
    </citation>
    <scope>NUCLEOTIDE SEQUENCE [LARGE SCALE GENOMIC DNA]</scope>
</reference>
<keyword evidence="3" id="KW-1185">Reference proteome</keyword>